<evidence type="ECO:0000313" key="5">
    <source>
        <dbReference type="Proteomes" id="UP000051236"/>
    </source>
</evidence>
<dbReference type="AlphaFoldDB" id="X0PWB2"/>
<dbReference type="SUPFAM" id="SSF52218">
    <property type="entry name" value="Flavoproteins"/>
    <property type="match status" value="1"/>
</dbReference>
<evidence type="ECO:0000259" key="3">
    <source>
        <dbReference type="Pfam" id="PF02525"/>
    </source>
</evidence>
<gene>
    <name evidence="4" type="ORF">FC83_GL000286</name>
</gene>
<protein>
    <submittedName>
        <fullName evidence="4">NADPH-quinone reductase (Modulator of drug activity B)</fullName>
    </submittedName>
</protein>
<organism evidence="4 5">
    <name type="scientific">Agrilactobacillus composti DSM 18527 = JCM 14202</name>
    <dbReference type="NCBI Taxonomy" id="1423734"/>
    <lineage>
        <taxon>Bacteria</taxon>
        <taxon>Bacillati</taxon>
        <taxon>Bacillota</taxon>
        <taxon>Bacilli</taxon>
        <taxon>Lactobacillales</taxon>
        <taxon>Lactobacillaceae</taxon>
        <taxon>Agrilactobacillus</taxon>
    </lineage>
</organism>
<dbReference type="RefSeq" id="WP_035455965.1">
    <property type="nucleotide sequence ID" value="NZ_AZGA01000068.1"/>
</dbReference>
<comment type="similarity">
    <text evidence="1">Belongs to the NAD(P)H dehydrogenase (quinone) family.</text>
</comment>
<dbReference type="Gene3D" id="3.40.50.360">
    <property type="match status" value="1"/>
</dbReference>
<accession>X0PWB2</accession>
<dbReference type="GO" id="GO:0005829">
    <property type="term" value="C:cytosol"/>
    <property type="evidence" value="ECO:0007669"/>
    <property type="project" value="TreeGrafter"/>
</dbReference>
<evidence type="ECO:0000313" key="4">
    <source>
        <dbReference type="EMBL" id="KRM32721.1"/>
    </source>
</evidence>
<dbReference type="OrthoDB" id="9798454at2"/>
<dbReference type="PANTHER" id="PTHR10204:SF34">
    <property type="entry name" value="NAD(P)H DEHYDROGENASE [QUINONE] 1 ISOFORM 1"/>
    <property type="match status" value="1"/>
</dbReference>
<dbReference type="eggNOG" id="COG2249">
    <property type="taxonomic scope" value="Bacteria"/>
</dbReference>
<dbReference type="PANTHER" id="PTHR10204">
    <property type="entry name" value="NAD P H OXIDOREDUCTASE-RELATED"/>
    <property type="match status" value="1"/>
</dbReference>
<feature type="domain" description="Flavodoxin-like fold" evidence="3">
    <location>
        <begin position="1"/>
        <end position="182"/>
    </location>
</feature>
<comment type="caution">
    <text evidence="4">The sequence shown here is derived from an EMBL/GenBank/DDBJ whole genome shotgun (WGS) entry which is preliminary data.</text>
</comment>
<dbReference type="STRING" id="1423734.FC83_GL000286"/>
<reference evidence="4 5" key="1">
    <citation type="journal article" date="2015" name="Genome Announc.">
        <title>Expanding the biotechnology potential of lactobacilli through comparative genomics of 213 strains and associated genera.</title>
        <authorList>
            <person name="Sun Z."/>
            <person name="Harris H.M."/>
            <person name="McCann A."/>
            <person name="Guo C."/>
            <person name="Argimon S."/>
            <person name="Zhang W."/>
            <person name="Yang X."/>
            <person name="Jeffery I.B."/>
            <person name="Cooney J.C."/>
            <person name="Kagawa T.F."/>
            <person name="Liu W."/>
            <person name="Song Y."/>
            <person name="Salvetti E."/>
            <person name="Wrobel A."/>
            <person name="Rasinkangas P."/>
            <person name="Parkhill J."/>
            <person name="Rea M.C."/>
            <person name="O'Sullivan O."/>
            <person name="Ritari J."/>
            <person name="Douillard F.P."/>
            <person name="Paul Ross R."/>
            <person name="Yang R."/>
            <person name="Briner A.E."/>
            <person name="Felis G.E."/>
            <person name="de Vos W.M."/>
            <person name="Barrangou R."/>
            <person name="Klaenhammer T.R."/>
            <person name="Caufield P.W."/>
            <person name="Cui Y."/>
            <person name="Zhang H."/>
            <person name="O'Toole P.W."/>
        </authorList>
    </citation>
    <scope>NUCLEOTIDE SEQUENCE [LARGE SCALE GENOMIC DNA]</scope>
    <source>
        <strain evidence="4 5">DSM 18527</strain>
    </source>
</reference>
<dbReference type="GO" id="GO:0003955">
    <property type="term" value="F:NAD(P)H dehydrogenase (quinone) activity"/>
    <property type="evidence" value="ECO:0007669"/>
    <property type="project" value="TreeGrafter"/>
</dbReference>
<proteinExistence type="inferred from homology"/>
<keyword evidence="5" id="KW-1185">Reference proteome</keyword>
<dbReference type="InterPro" id="IPR051545">
    <property type="entry name" value="NAD(P)H_dehydrogenase_qn"/>
</dbReference>
<dbReference type="PATRIC" id="fig|1423734.3.peg.288"/>
<dbReference type="EMBL" id="AZGA01000068">
    <property type="protein sequence ID" value="KRM32721.1"/>
    <property type="molecule type" value="Genomic_DNA"/>
</dbReference>
<keyword evidence="2" id="KW-0560">Oxidoreductase</keyword>
<evidence type="ECO:0000256" key="1">
    <source>
        <dbReference type="ARBA" id="ARBA00006252"/>
    </source>
</evidence>
<sequence length="190" mass="22015">MKTLIVYAYPNHTGFNHAILTTVKQQLQPDADVQVLDLYAEHFNPVLYFDKAHRRRDLQNDPETAAYRQLITWADQLIFVFPIWWSGMPAILKGFIDRVFALGFAYKYEGRRMLGLLAGKRAWIITTCNSPVIFKPFLGDYGHILQRQILRLCGVKPVKLNILYNAEKCSLKARNNFLKRIDQQAAQLTE</sequence>
<dbReference type="Pfam" id="PF02525">
    <property type="entry name" value="Flavodoxin_2"/>
    <property type="match status" value="1"/>
</dbReference>
<evidence type="ECO:0000256" key="2">
    <source>
        <dbReference type="ARBA" id="ARBA00023002"/>
    </source>
</evidence>
<dbReference type="InterPro" id="IPR003680">
    <property type="entry name" value="Flavodoxin_fold"/>
</dbReference>
<name>X0PWB2_9LACO</name>
<dbReference type="InterPro" id="IPR029039">
    <property type="entry name" value="Flavoprotein-like_sf"/>
</dbReference>
<dbReference type="Proteomes" id="UP000051236">
    <property type="component" value="Unassembled WGS sequence"/>
</dbReference>